<dbReference type="PANTHER" id="PTHR44757">
    <property type="entry name" value="DIGUANYLATE CYCLASE DGCP"/>
    <property type="match status" value="1"/>
</dbReference>
<dbReference type="NCBIfam" id="TIGR00254">
    <property type="entry name" value="GGDEF"/>
    <property type="match status" value="1"/>
</dbReference>
<evidence type="ECO:0000256" key="1">
    <source>
        <dbReference type="SAM" id="Phobius"/>
    </source>
</evidence>
<dbReference type="InterPro" id="IPR001633">
    <property type="entry name" value="EAL_dom"/>
</dbReference>
<keyword evidence="1" id="KW-0812">Transmembrane</keyword>
<dbReference type="eggNOG" id="COG5001">
    <property type="taxonomic scope" value="Bacteria"/>
</dbReference>
<dbReference type="PROSITE" id="PS50883">
    <property type="entry name" value="EAL"/>
    <property type="match status" value="1"/>
</dbReference>
<dbReference type="InterPro" id="IPR052155">
    <property type="entry name" value="Biofilm_reg_signaling"/>
</dbReference>
<dbReference type="InterPro" id="IPR000160">
    <property type="entry name" value="GGDEF_dom"/>
</dbReference>
<reference evidence="4 5" key="1">
    <citation type="journal article" date="2011" name="J. Bacteriol.">
        <title>Complete genome sequence of Polymorphum gilvum SL003B-26A1T, a crude oil-degrading bacterium from oil-polluted saline soil.</title>
        <authorList>
            <person name="Li S.G."/>
            <person name="Tang Y.Q."/>
            <person name="Nie Y."/>
            <person name="Cai M."/>
            <person name="Wu X.L."/>
        </authorList>
    </citation>
    <scope>NUCLEOTIDE SEQUENCE [LARGE SCALE GENOMIC DNA]</scope>
    <source>
        <strain evidence="5">LMG 25793 / CGMCC 1.9160 / SL003B-26A1</strain>
    </source>
</reference>
<sequence length="677" mass="73549">MNRTNSRRNLLAFGAMLLLLVLVAAGVYGTNRLLTHWLLVQSIQGTFNAWSNGYLEADEEPAIGTLRLSSTAEVTLRGAMGNDASLEDGETVLDRLRDIARRELGPDAVIASQALAFPAEWTHATTADIVAGLVPEFLTGTIGATDLATVIDSVRQANAPITTVYLTWWGGIQKTAIIALPQRSDGATIGALLLEVDVSSKVASVNRTLHVTTGLVGALCLASFLIAGFLLWLRFHDQVKTNQDIAFLAHHDPLTGLPNRAVFSARLNEALRLAHAKASNIAVILIDVDKFKAINDTYGHGTGDIYLQVIADRLRAVFGDHLVSRLSGDEFAVMIGSVSDVARLTRLAAEMISATKAPCIIDGKEIPISLSLGIARATDGSWRSSRLLHCADLALYKAKHSGRSMFVWYTPEMDAEAQKRKEIEDGLIKALKYDQFELVYQPQFSLHDDTLKGYEALIRWEHPTKGTISPDVFIAVAEDTGLIEEIGDWVLRKACKEAARWEDRGLHVAVNFSPAQFRAGETQIKVARALKESGLDPRRLEIEITESLLIADTEAVVDTLRDISRLGVTIAMDDFGTGYSSLSYLSRFPFDKIKIDRSFIRNLGKDLGTDAIVTSIIGLGRSLNVLITAEGVENQDQVTLLRAAGCDLVQGFLYGRPGAVRSPARPVVSLPGQASAG</sequence>
<keyword evidence="1" id="KW-1133">Transmembrane helix</keyword>
<dbReference type="KEGG" id="pgv:SL003B_1331"/>
<keyword evidence="1" id="KW-0472">Membrane</keyword>
<gene>
    <name evidence="4" type="ordered locus">SL003B_1331</name>
</gene>
<dbReference type="SMART" id="SM00052">
    <property type="entry name" value="EAL"/>
    <property type="match status" value="1"/>
</dbReference>
<dbReference type="Pfam" id="PF00563">
    <property type="entry name" value="EAL"/>
    <property type="match status" value="1"/>
</dbReference>
<proteinExistence type="predicted"/>
<dbReference type="EMBL" id="CP002568">
    <property type="protein sequence ID" value="ADZ69759.1"/>
    <property type="molecule type" value="Genomic_DNA"/>
</dbReference>
<dbReference type="Proteomes" id="UP000008130">
    <property type="component" value="Chromosome"/>
</dbReference>
<evidence type="ECO:0000259" key="3">
    <source>
        <dbReference type="PROSITE" id="PS50887"/>
    </source>
</evidence>
<dbReference type="STRING" id="991905.SL003B_1331"/>
<dbReference type="SUPFAM" id="SSF141868">
    <property type="entry name" value="EAL domain-like"/>
    <property type="match status" value="1"/>
</dbReference>
<organism evidence="4 5">
    <name type="scientific">Polymorphum gilvum (strain LMG 25793 / CGMCC 1.9160 / SL003B-26A1)</name>
    <dbReference type="NCBI Taxonomy" id="991905"/>
    <lineage>
        <taxon>Bacteria</taxon>
        <taxon>Pseudomonadati</taxon>
        <taxon>Pseudomonadota</taxon>
        <taxon>Alphaproteobacteria</taxon>
        <taxon>Rhodobacterales</taxon>
        <taxon>Paracoccaceae</taxon>
        <taxon>Polymorphum</taxon>
    </lineage>
</organism>
<dbReference type="SUPFAM" id="SSF55073">
    <property type="entry name" value="Nucleotide cyclase"/>
    <property type="match status" value="1"/>
</dbReference>
<dbReference type="Gene3D" id="3.20.20.450">
    <property type="entry name" value="EAL domain"/>
    <property type="match status" value="1"/>
</dbReference>
<dbReference type="AlphaFoldDB" id="F2J1H7"/>
<dbReference type="PATRIC" id="fig|991905.3.peg.1367"/>
<keyword evidence="5" id="KW-1185">Reference proteome</keyword>
<feature type="transmembrane region" description="Helical" evidence="1">
    <location>
        <begin position="209"/>
        <end position="233"/>
    </location>
</feature>
<dbReference type="PANTHER" id="PTHR44757:SF2">
    <property type="entry name" value="BIOFILM ARCHITECTURE MAINTENANCE PROTEIN MBAA"/>
    <property type="match status" value="1"/>
</dbReference>
<evidence type="ECO:0000313" key="4">
    <source>
        <dbReference type="EMBL" id="ADZ69759.1"/>
    </source>
</evidence>
<dbReference type="CDD" id="cd01948">
    <property type="entry name" value="EAL"/>
    <property type="match status" value="1"/>
</dbReference>
<dbReference type="Pfam" id="PF00990">
    <property type="entry name" value="GGDEF"/>
    <property type="match status" value="1"/>
</dbReference>
<dbReference type="Gene3D" id="3.30.70.270">
    <property type="match status" value="1"/>
</dbReference>
<dbReference type="InterPro" id="IPR043128">
    <property type="entry name" value="Rev_trsase/Diguanyl_cyclase"/>
</dbReference>
<dbReference type="InterPro" id="IPR029787">
    <property type="entry name" value="Nucleotide_cyclase"/>
</dbReference>
<feature type="domain" description="GGDEF" evidence="3">
    <location>
        <begin position="279"/>
        <end position="411"/>
    </location>
</feature>
<evidence type="ECO:0000259" key="2">
    <source>
        <dbReference type="PROSITE" id="PS50883"/>
    </source>
</evidence>
<dbReference type="HOGENOM" id="CLU_000445_91_2_5"/>
<name>F2J1H7_POLGS</name>
<feature type="domain" description="EAL" evidence="2">
    <location>
        <begin position="420"/>
        <end position="671"/>
    </location>
</feature>
<dbReference type="InterPro" id="IPR035919">
    <property type="entry name" value="EAL_sf"/>
</dbReference>
<dbReference type="PROSITE" id="PS50887">
    <property type="entry name" value="GGDEF"/>
    <property type="match status" value="1"/>
</dbReference>
<dbReference type="CDD" id="cd01949">
    <property type="entry name" value="GGDEF"/>
    <property type="match status" value="1"/>
</dbReference>
<dbReference type="RefSeq" id="WP_013652076.1">
    <property type="nucleotide sequence ID" value="NC_015259.1"/>
</dbReference>
<dbReference type="SMART" id="SM00267">
    <property type="entry name" value="GGDEF"/>
    <property type="match status" value="1"/>
</dbReference>
<accession>F2J1H7</accession>
<evidence type="ECO:0000313" key="5">
    <source>
        <dbReference type="Proteomes" id="UP000008130"/>
    </source>
</evidence>
<protein>
    <submittedName>
        <fullName evidence="4">Cyclic diguanylate phosphodiesterase domain protein</fullName>
    </submittedName>
</protein>
<dbReference type="OrthoDB" id="9814202at2"/>